<organism evidence="2 3">
    <name type="scientific">Salinicoccus cyprini</name>
    <dbReference type="NCBI Taxonomy" id="2493691"/>
    <lineage>
        <taxon>Bacteria</taxon>
        <taxon>Bacillati</taxon>
        <taxon>Bacillota</taxon>
        <taxon>Bacilli</taxon>
        <taxon>Bacillales</taxon>
        <taxon>Staphylococcaceae</taxon>
        <taxon>Salinicoccus</taxon>
    </lineage>
</organism>
<evidence type="ECO:0000256" key="1">
    <source>
        <dbReference type="SAM" id="Phobius"/>
    </source>
</evidence>
<comment type="caution">
    <text evidence="2">The sequence shown here is derived from an EMBL/GenBank/DDBJ whole genome shotgun (WGS) entry which is preliminary data.</text>
</comment>
<feature type="transmembrane region" description="Helical" evidence="1">
    <location>
        <begin position="32"/>
        <end position="50"/>
    </location>
</feature>
<reference evidence="2 3" key="1">
    <citation type="submission" date="2019-07" db="EMBL/GenBank/DDBJ databases">
        <title>Salinicoccus cyprini sp. nov., isolated from gastro-intestinal tract of mirror carp, Cyprinus carpio var. specularis, collected from Gobind Sagar Reservoir, Himachal Pradesh, India.</title>
        <authorList>
            <person name="Talwar C."/>
            <person name="Singh A.K."/>
            <person name="Lal R."/>
            <person name="Negi R.K."/>
        </authorList>
    </citation>
    <scope>NUCLEOTIDE SEQUENCE [LARGE SCALE GENOMIC DNA]</scope>
    <source>
        <strain evidence="2 3">CT19</strain>
    </source>
</reference>
<accession>A0A558AST5</accession>
<protein>
    <recommendedName>
        <fullName evidence="4">DUF340 domain-containing protein</fullName>
    </recommendedName>
</protein>
<evidence type="ECO:0000313" key="3">
    <source>
        <dbReference type="Proteomes" id="UP000315103"/>
    </source>
</evidence>
<keyword evidence="3" id="KW-1185">Reference proteome</keyword>
<proteinExistence type="predicted"/>
<name>A0A558AST5_9STAP</name>
<feature type="transmembrane region" description="Helical" evidence="1">
    <location>
        <begin position="90"/>
        <end position="112"/>
    </location>
</feature>
<dbReference type="EMBL" id="VMSJ01000004">
    <property type="protein sequence ID" value="TVT27332.1"/>
    <property type="molecule type" value="Genomic_DNA"/>
</dbReference>
<dbReference type="Proteomes" id="UP000315103">
    <property type="component" value="Unassembled WGS sequence"/>
</dbReference>
<evidence type="ECO:0000313" key="2">
    <source>
        <dbReference type="EMBL" id="TVT27332.1"/>
    </source>
</evidence>
<dbReference type="OrthoDB" id="6443879at2"/>
<sequence>MMKKIMDWTLILLIFAGVTLLGNMIGYDIYSFGAVPGILVLIAIALLGMIMEEYIPVNIPAVGYIALIGIIISVPWFPGSAYIVDWTSQIELLAITTPILAYAGISIGRNWLDFKEMGWKSLIVAILVFIGTFLGSALIAEVVLRIQGII</sequence>
<keyword evidence="1" id="KW-0812">Transmembrane</keyword>
<feature type="transmembrane region" description="Helical" evidence="1">
    <location>
        <begin position="62"/>
        <end position="84"/>
    </location>
</feature>
<evidence type="ECO:0008006" key="4">
    <source>
        <dbReference type="Google" id="ProtNLM"/>
    </source>
</evidence>
<dbReference type="RefSeq" id="WP_145289396.1">
    <property type="nucleotide sequence ID" value="NZ_VMSJ01000004.1"/>
</dbReference>
<dbReference type="AlphaFoldDB" id="A0A558AST5"/>
<keyword evidence="1" id="KW-1133">Transmembrane helix</keyword>
<feature type="transmembrane region" description="Helical" evidence="1">
    <location>
        <begin position="124"/>
        <end position="144"/>
    </location>
</feature>
<keyword evidence="1" id="KW-0472">Membrane</keyword>
<gene>
    <name evidence="2" type="ORF">FO441_09825</name>
</gene>